<gene>
    <name evidence="1" type="ORF">SAMN04487901_1392</name>
</gene>
<dbReference type="RefSeq" id="WP_091819328.1">
    <property type="nucleotide sequence ID" value="NZ_FNCQ01000039.1"/>
</dbReference>
<accession>A0A1G8CNC8</accession>
<protein>
    <submittedName>
        <fullName evidence="1">Uncharacterized protein</fullName>
    </submittedName>
</protein>
<evidence type="ECO:0000313" key="1">
    <source>
        <dbReference type="EMBL" id="SDH46975.1"/>
    </source>
</evidence>
<sequence length="112" mass="12512">MTLRELINSVDAEQYSESTLFLQLTKTKPEYGTNRHIQVTESDGNIIVSGVHVGSLGDILTYSIDVDPNLNVSKTHLMDAILKELSADGFTAPEQEGFWNDFDNLQKAKIIR</sequence>
<dbReference type="Proteomes" id="UP000198779">
    <property type="component" value="Unassembled WGS sequence"/>
</dbReference>
<proteinExistence type="predicted"/>
<organism evidence="1 2">
    <name type="scientific">Prevotella communis</name>
    <dbReference type="NCBI Taxonomy" id="2913614"/>
    <lineage>
        <taxon>Bacteria</taxon>
        <taxon>Pseudomonadati</taxon>
        <taxon>Bacteroidota</taxon>
        <taxon>Bacteroidia</taxon>
        <taxon>Bacteroidales</taxon>
        <taxon>Prevotellaceae</taxon>
        <taxon>Prevotella</taxon>
    </lineage>
</organism>
<evidence type="ECO:0000313" key="2">
    <source>
        <dbReference type="Proteomes" id="UP000198779"/>
    </source>
</evidence>
<dbReference type="STRING" id="645274.SAMN04487901_1392"/>
<dbReference type="EMBL" id="FNCQ01000039">
    <property type="protein sequence ID" value="SDH46975.1"/>
    <property type="molecule type" value="Genomic_DNA"/>
</dbReference>
<dbReference type="AlphaFoldDB" id="A0A1G8CNC8"/>
<name>A0A1G8CNC8_9BACT</name>
<keyword evidence="2" id="KW-1185">Reference proteome</keyword>
<reference evidence="2" key="1">
    <citation type="submission" date="2016-10" db="EMBL/GenBank/DDBJ databases">
        <authorList>
            <person name="Varghese N."/>
            <person name="Submissions S."/>
        </authorList>
    </citation>
    <scope>NUCLEOTIDE SEQUENCE [LARGE SCALE GENOMIC DNA]</scope>
    <source>
        <strain evidence="2">BP1-148</strain>
    </source>
</reference>